<evidence type="ECO:0000259" key="3">
    <source>
        <dbReference type="Pfam" id="PF00364"/>
    </source>
</evidence>
<evidence type="ECO:0000259" key="4">
    <source>
        <dbReference type="Pfam" id="PF25989"/>
    </source>
</evidence>
<dbReference type="NCBIfam" id="TIGR01730">
    <property type="entry name" value="RND_mfp"/>
    <property type="match status" value="1"/>
</dbReference>
<dbReference type="Pfam" id="PF25989">
    <property type="entry name" value="YknX_C"/>
    <property type="match status" value="1"/>
</dbReference>
<comment type="caution">
    <text evidence="5">The sequence shown here is derived from an EMBL/GenBank/DDBJ whole genome shotgun (WGS) entry which is preliminary data.</text>
</comment>
<keyword evidence="6" id="KW-1185">Reference proteome</keyword>
<comment type="similarity">
    <text evidence="1">Belongs to the membrane fusion protein (MFP) (TC 8.A.1) family.</text>
</comment>
<dbReference type="Gene3D" id="2.40.50.100">
    <property type="match status" value="1"/>
</dbReference>
<dbReference type="InterPro" id="IPR011053">
    <property type="entry name" value="Single_hybrid_motif"/>
</dbReference>
<dbReference type="RefSeq" id="WP_121203911.1">
    <property type="nucleotide sequence ID" value="NZ_RBZP01000004.1"/>
</dbReference>
<accession>A0A495A476</accession>
<dbReference type="OrthoDB" id="2456449at2"/>
<evidence type="ECO:0000313" key="5">
    <source>
        <dbReference type="EMBL" id="RKQ34348.1"/>
    </source>
</evidence>
<dbReference type="GO" id="GO:0015562">
    <property type="term" value="F:efflux transmembrane transporter activity"/>
    <property type="evidence" value="ECO:0007669"/>
    <property type="project" value="TreeGrafter"/>
</dbReference>
<dbReference type="InterPro" id="IPR058637">
    <property type="entry name" value="YknX-like_C"/>
</dbReference>
<feature type="domain" description="Lipoyl-binding" evidence="3">
    <location>
        <begin position="73"/>
        <end position="132"/>
    </location>
</feature>
<feature type="signal peptide" evidence="2">
    <location>
        <begin position="1"/>
        <end position="22"/>
    </location>
</feature>
<dbReference type="Proteomes" id="UP000269301">
    <property type="component" value="Unassembled WGS sequence"/>
</dbReference>
<feature type="chain" id="PRO_5019759438" evidence="2">
    <location>
        <begin position="23"/>
        <end position="287"/>
    </location>
</feature>
<organism evidence="5 6">
    <name type="scientific">Oceanobacillus halophilus</name>
    <dbReference type="NCBI Taxonomy" id="930130"/>
    <lineage>
        <taxon>Bacteria</taxon>
        <taxon>Bacillati</taxon>
        <taxon>Bacillota</taxon>
        <taxon>Bacilli</taxon>
        <taxon>Bacillales</taxon>
        <taxon>Bacillaceae</taxon>
        <taxon>Oceanobacillus</taxon>
    </lineage>
</organism>
<evidence type="ECO:0000256" key="2">
    <source>
        <dbReference type="SAM" id="SignalP"/>
    </source>
</evidence>
<dbReference type="PANTHER" id="PTHR30469">
    <property type="entry name" value="MULTIDRUG RESISTANCE PROTEIN MDTA"/>
    <property type="match status" value="1"/>
</dbReference>
<gene>
    <name evidence="5" type="ORF">D8M06_08205</name>
</gene>
<dbReference type="InterPro" id="IPR000089">
    <property type="entry name" value="Biotin_lipoyl"/>
</dbReference>
<feature type="domain" description="YknX-like C-terminal permuted SH3-like" evidence="4">
    <location>
        <begin position="216"/>
        <end position="283"/>
    </location>
</feature>
<name>A0A495A476_9BACI</name>
<evidence type="ECO:0000256" key="1">
    <source>
        <dbReference type="ARBA" id="ARBA00009477"/>
    </source>
</evidence>
<reference evidence="5 6" key="1">
    <citation type="journal article" date="2016" name="Int. J. Syst. Evol. Microbiol.">
        <title>Oceanobacillus halophilus sp. nov., a novel moderately halophilic bacterium from a hypersaline lake.</title>
        <authorList>
            <person name="Amoozegar M.A."/>
            <person name="Bagheri M."/>
            <person name="Makhdoumi A."/>
            <person name="Nikou M.M."/>
            <person name="Fazeli S.A.S."/>
            <person name="Schumann P."/>
            <person name="Sproer C."/>
            <person name="Sanchez-Porro C."/>
            <person name="Ventosa A."/>
        </authorList>
    </citation>
    <scope>NUCLEOTIDE SEQUENCE [LARGE SCALE GENOMIC DNA]</scope>
    <source>
        <strain evidence="5 6">DSM 23996</strain>
    </source>
</reference>
<dbReference type="PROSITE" id="PS51257">
    <property type="entry name" value="PROKAR_LIPOPROTEIN"/>
    <property type="match status" value="1"/>
</dbReference>
<protein>
    <submittedName>
        <fullName evidence="5">Efflux RND transporter periplasmic adaptor subunit</fullName>
    </submittedName>
</protein>
<dbReference type="AlphaFoldDB" id="A0A495A476"/>
<evidence type="ECO:0000313" key="6">
    <source>
        <dbReference type="Proteomes" id="UP000269301"/>
    </source>
</evidence>
<keyword evidence="2" id="KW-0732">Signal</keyword>
<sequence>MKKRWSLIMFIILLTTLLAACAEEDDTSSEEEEERVVTVEVAEVEEKDMTVERSVFGRTAPNSSTPIMVQTPGEVDELEVEDGEQVEEDDILVRLSTPAGKQNIRASKDGEIINLQVSEGDMASTEEPIAMIADLDTVKVQFSVTADVRSLISLEDTVDTRIDGEEYEATITKIDTLPDDTGLYPVVATVENDENEIIPGMVSEVLIPEEKYESALIVPTAAIVEENEESFVYIVKDNAATKQVVTILETQSDVTAIEGEIQEGDQVVTSGQITLTDGIQVDVTGGE</sequence>
<dbReference type="EMBL" id="RBZP01000004">
    <property type="protein sequence ID" value="RKQ34348.1"/>
    <property type="molecule type" value="Genomic_DNA"/>
</dbReference>
<dbReference type="Gene3D" id="2.40.420.20">
    <property type="match status" value="1"/>
</dbReference>
<dbReference type="Pfam" id="PF00364">
    <property type="entry name" value="Biotin_lipoyl"/>
    <property type="match status" value="1"/>
</dbReference>
<dbReference type="GO" id="GO:1990281">
    <property type="term" value="C:efflux pump complex"/>
    <property type="evidence" value="ECO:0007669"/>
    <property type="project" value="TreeGrafter"/>
</dbReference>
<dbReference type="SUPFAM" id="SSF51230">
    <property type="entry name" value="Single hybrid motif"/>
    <property type="match status" value="1"/>
</dbReference>
<proteinExistence type="inferred from homology"/>
<dbReference type="InterPro" id="IPR006143">
    <property type="entry name" value="RND_pump_MFP"/>
</dbReference>